<dbReference type="InterPro" id="IPR000486">
    <property type="entry name" value="Xdiol_ring_cleave_dOase_1/2"/>
</dbReference>
<keyword evidence="7 8" id="KW-0408">Iron</keyword>
<dbReference type="PANTHER" id="PTHR21366">
    <property type="entry name" value="GLYOXALASE FAMILY PROTEIN"/>
    <property type="match status" value="1"/>
</dbReference>
<evidence type="ECO:0000256" key="1">
    <source>
        <dbReference type="ARBA" id="ARBA00001954"/>
    </source>
</evidence>
<evidence type="ECO:0000256" key="3">
    <source>
        <dbReference type="ARBA" id="ARBA00022723"/>
    </source>
</evidence>
<dbReference type="InterPro" id="IPR011981">
    <property type="entry name" value="DHPA_dOase_Mn/Fe"/>
</dbReference>
<keyword evidence="3" id="KW-0479">Metal-binding</keyword>
<dbReference type="Pfam" id="PF00903">
    <property type="entry name" value="Glyoxalase"/>
    <property type="match status" value="1"/>
</dbReference>
<keyword evidence="4 8" id="KW-0058">Aromatic hydrocarbons catabolism</keyword>
<dbReference type="InterPro" id="IPR004360">
    <property type="entry name" value="Glyas_Fos-R_dOase_dom"/>
</dbReference>
<reference evidence="9 10" key="1">
    <citation type="submission" date="2017-05" db="EMBL/GenBank/DDBJ databases">
        <title>Full genome sequence of Pseudorhodoplanes sinuspersici.</title>
        <authorList>
            <person name="Dastgheib S.M.M."/>
            <person name="Shavandi M."/>
            <person name="Tirandaz H."/>
        </authorList>
    </citation>
    <scope>NUCLEOTIDE SEQUENCE [LARGE SCALE GENOMIC DNA]</scope>
    <source>
        <strain evidence="9 10">RIPI110</strain>
    </source>
</reference>
<gene>
    <name evidence="9" type="ORF">CAK95_28350</name>
</gene>
<dbReference type="GO" id="GO:0008198">
    <property type="term" value="F:ferrous iron binding"/>
    <property type="evidence" value="ECO:0007669"/>
    <property type="project" value="InterPro"/>
</dbReference>
<dbReference type="InterPro" id="IPR037523">
    <property type="entry name" value="VOC_core"/>
</dbReference>
<dbReference type="OrthoDB" id="9803142at2"/>
<keyword evidence="10" id="KW-1185">Reference proteome</keyword>
<evidence type="ECO:0000256" key="8">
    <source>
        <dbReference type="RuleBase" id="RU000683"/>
    </source>
</evidence>
<dbReference type="KEGG" id="psin:CAK95_28350"/>
<evidence type="ECO:0000313" key="9">
    <source>
        <dbReference type="EMBL" id="ARQ02584.1"/>
    </source>
</evidence>
<dbReference type="InterPro" id="IPR050383">
    <property type="entry name" value="GlyoxalaseI/FosfomycinResist"/>
</dbReference>
<comment type="similarity">
    <text evidence="2 8">Belongs to the extradiol ring-cleavage dioxygenase family.</text>
</comment>
<keyword evidence="6 8" id="KW-0560">Oxidoreductase</keyword>
<evidence type="ECO:0000256" key="2">
    <source>
        <dbReference type="ARBA" id="ARBA00008784"/>
    </source>
</evidence>
<dbReference type="EMBL" id="CP021112">
    <property type="protein sequence ID" value="ARQ02584.1"/>
    <property type="molecule type" value="Genomic_DNA"/>
</dbReference>
<evidence type="ECO:0000313" key="10">
    <source>
        <dbReference type="Proteomes" id="UP000194137"/>
    </source>
</evidence>
<protein>
    <submittedName>
        <fullName evidence="9">3,4-dihydroxyphenylacetate 2,3-dioxygenase</fullName>
    </submittedName>
</protein>
<dbReference type="GO" id="GO:0051213">
    <property type="term" value="F:dioxygenase activity"/>
    <property type="evidence" value="ECO:0007669"/>
    <property type="project" value="UniProtKB-KW"/>
</dbReference>
<dbReference type="SUPFAM" id="SSF54593">
    <property type="entry name" value="Glyoxalase/Bleomycin resistance protein/Dihydroxybiphenyl dioxygenase"/>
    <property type="match status" value="1"/>
</dbReference>
<sequence>MPIRKPNFTPPFNIVRASHIEFDVRDIAKSRAFYVDCLGYLVTDEDKDSLYLRAVEERNHHSIVLRKANDASIPALGFKVASEEDLDRAAFWFAHKGFPTSFPDVPHQGRTLRTCDMFGMPLDFYFRMEQPECMLRKYAEYKGARIQRIDHINCFTPDVQASYDFYTDLGFRLTEYTETDGENGQLWAVWMHRKGNVHDLAFTNGRGPRLHHIGVWTASSLDILHICDVMASSGFLDNMERGPGRHGISNAFFLYIRDPDGHRVELFTSDYLTVDPDHEPLRWSLQDPQRQTLWGHPAPKSWFEEGSVFTGVPVREPVLEAQPIVAR</sequence>
<dbReference type="PANTHER" id="PTHR21366:SF27">
    <property type="entry name" value="GLYOXALASE-LIKE DOMAIN-CONTAINING PROTEIN"/>
    <property type="match status" value="1"/>
</dbReference>
<name>A0A1W6ZZ30_9HYPH</name>
<proteinExistence type="inferred from homology"/>
<dbReference type="Proteomes" id="UP000194137">
    <property type="component" value="Chromosome"/>
</dbReference>
<dbReference type="PROSITE" id="PS51819">
    <property type="entry name" value="VOC"/>
    <property type="match status" value="2"/>
</dbReference>
<dbReference type="RefSeq" id="WP_086091014.1">
    <property type="nucleotide sequence ID" value="NZ_CP021112.1"/>
</dbReference>
<evidence type="ECO:0000256" key="7">
    <source>
        <dbReference type="ARBA" id="ARBA00023004"/>
    </source>
</evidence>
<evidence type="ECO:0000256" key="5">
    <source>
        <dbReference type="ARBA" id="ARBA00022964"/>
    </source>
</evidence>
<dbReference type="Gene3D" id="3.10.180.10">
    <property type="entry name" value="2,3-Dihydroxybiphenyl 1,2-Dioxygenase, domain 1"/>
    <property type="match status" value="2"/>
</dbReference>
<dbReference type="NCBIfam" id="TIGR02295">
    <property type="entry name" value="HpaD"/>
    <property type="match status" value="1"/>
</dbReference>
<dbReference type="PROSITE" id="PS00082">
    <property type="entry name" value="EXTRADIOL_DIOXYGENAS"/>
    <property type="match status" value="1"/>
</dbReference>
<dbReference type="STRING" id="1235591.CAK95_28350"/>
<evidence type="ECO:0000256" key="6">
    <source>
        <dbReference type="ARBA" id="ARBA00023002"/>
    </source>
</evidence>
<dbReference type="InterPro" id="IPR029068">
    <property type="entry name" value="Glyas_Bleomycin-R_OHBP_Dase"/>
</dbReference>
<comment type="cofactor">
    <cofactor evidence="1 8">
        <name>Fe(2+)</name>
        <dbReference type="ChEBI" id="CHEBI:29033"/>
    </cofactor>
</comment>
<keyword evidence="5 8" id="KW-0223">Dioxygenase</keyword>
<organism evidence="9 10">
    <name type="scientific">Pseudorhodoplanes sinuspersici</name>
    <dbReference type="NCBI Taxonomy" id="1235591"/>
    <lineage>
        <taxon>Bacteria</taxon>
        <taxon>Pseudomonadati</taxon>
        <taxon>Pseudomonadota</taxon>
        <taxon>Alphaproteobacteria</taxon>
        <taxon>Hyphomicrobiales</taxon>
        <taxon>Pseudorhodoplanes</taxon>
    </lineage>
</organism>
<accession>A0A1W6ZZ30</accession>
<dbReference type="AlphaFoldDB" id="A0A1W6ZZ30"/>
<evidence type="ECO:0000256" key="4">
    <source>
        <dbReference type="ARBA" id="ARBA00022797"/>
    </source>
</evidence>